<evidence type="ECO:0000313" key="2">
    <source>
        <dbReference type="EMBL" id="CAK7329899.1"/>
    </source>
</evidence>
<gene>
    <name evidence="2" type="ORF">DCAF_LOCUS7666</name>
</gene>
<comment type="caution">
    <text evidence="2">The sequence shown here is derived from an EMBL/GenBank/DDBJ whole genome shotgun (WGS) entry which is preliminary data.</text>
</comment>
<sequence length="274" mass="30799">MLSSSSYKSHCMVLMIGEEAAEWVCWWRETKESNDMLNLAVSATSQKVGGDMINVLYVGNRMRLSRNKCHSPHSSDGALADMYCVAGAGSLAGDLGNEKKEIVKLDPHHEIAAFSENYPTRKQWHGPLENTEPNFSKTFKLKLDPNREIAAFSENHPTPKQWHGPLENTEPSFSKGHLEQSDGKRYETDLLLSPRKNAAIEVLFKEYERLILRNNLKQEKREGGILRDSGVNRTCADPRGQTIVLPSELLPEVGTREIANIEILRAVITSELLE</sequence>
<accession>A0AAV1R949</accession>
<evidence type="ECO:0000313" key="3">
    <source>
        <dbReference type="Proteomes" id="UP001314170"/>
    </source>
</evidence>
<dbReference type="EMBL" id="CAWUPB010000913">
    <property type="protein sequence ID" value="CAK7329899.1"/>
    <property type="molecule type" value="Genomic_DNA"/>
</dbReference>
<reference evidence="2 3" key="1">
    <citation type="submission" date="2024-01" db="EMBL/GenBank/DDBJ databases">
        <authorList>
            <person name="Waweru B."/>
        </authorList>
    </citation>
    <scope>NUCLEOTIDE SEQUENCE [LARGE SCALE GENOMIC DNA]</scope>
</reference>
<dbReference type="Proteomes" id="UP001314170">
    <property type="component" value="Unassembled WGS sequence"/>
</dbReference>
<dbReference type="AlphaFoldDB" id="A0AAV1R949"/>
<proteinExistence type="predicted"/>
<organism evidence="2 3">
    <name type="scientific">Dovyalis caffra</name>
    <dbReference type="NCBI Taxonomy" id="77055"/>
    <lineage>
        <taxon>Eukaryota</taxon>
        <taxon>Viridiplantae</taxon>
        <taxon>Streptophyta</taxon>
        <taxon>Embryophyta</taxon>
        <taxon>Tracheophyta</taxon>
        <taxon>Spermatophyta</taxon>
        <taxon>Magnoliopsida</taxon>
        <taxon>eudicotyledons</taxon>
        <taxon>Gunneridae</taxon>
        <taxon>Pentapetalae</taxon>
        <taxon>rosids</taxon>
        <taxon>fabids</taxon>
        <taxon>Malpighiales</taxon>
        <taxon>Salicaceae</taxon>
        <taxon>Flacourtieae</taxon>
        <taxon>Dovyalis</taxon>
    </lineage>
</organism>
<keyword evidence="3" id="KW-1185">Reference proteome</keyword>
<protein>
    <submittedName>
        <fullName evidence="2">Uncharacterized protein</fullName>
    </submittedName>
</protein>
<evidence type="ECO:0000256" key="1">
    <source>
        <dbReference type="SAM" id="MobiDB-lite"/>
    </source>
</evidence>
<name>A0AAV1R949_9ROSI</name>
<feature type="region of interest" description="Disordered" evidence="1">
    <location>
        <begin position="155"/>
        <end position="180"/>
    </location>
</feature>